<proteinExistence type="predicted"/>
<protein>
    <submittedName>
        <fullName evidence="2">Uncharacterized protein</fullName>
    </submittedName>
</protein>
<feature type="compositionally biased region" description="Polar residues" evidence="1">
    <location>
        <begin position="13"/>
        <end position="25"/>
    </location>
</feature>
<reference evidence="2" key="1">
    <citation type="submission" date="2018-02" db="EMBL/GenBank/DDBJ databases">
        <title>Rhizophora mucronata_Transcriptome.</title>
        <authorList>
            <person name="Meera S.P."/>
            <person name="Sreeshan A."/>
            <person name="Augustine A."/>
        </authorList>
    </citation>
    <scope>NUCLEOTIDE SEQUENCE</scope>
    <source>
        <tissue evidence="2">Leaf</tissue>
    </source>
</reference>
<organism evidence="2">
    <name type="scientific">Rhizophora mucronata</name>
    <name type="common">Asiatic mangrove</name>
    <dbReference type="NCBI Taxonomy" id="61149"/>
    <lineage>
        <taxon>Eukaryota</taxon>
        <taxon>Viridiplantae</taxon>
        <taxon>Streptophyta</taxon>
        <taxon>Embryophyta</taxon>
        <taxon>Tracheophyta</taxon>
        <taxon>Spermatophyta</taxon>
        <taxon>Magnoliopsida</taxon>
        <taxon>eudicotyledons</taxon>
        <taxon>Gunneridae</taxon>
        <taxon>Pentapetalae</taxon>
        <taxon>rosids</taxon>
        <taxon>fabids</taxon>
        <taxon>Malpighiales</taxon>
        <taxon>Rhizophoraceae</taxon>
        <taxon>Rhizophora</taxon>
    </lineage>
</organism>
<evidence type="ECO:0000313" key="2">
    <source>
        <dbReference type="EMBL" id="MBX65673.1"/>
    </source>
</evidence>
<feature type="region of interest" description="Disordered" evidence="1">
    <location>
        <begin position="1"/>
        <end position="42"/>
    </location>
</feature>
<dbReference type="AlphaFoldDB" id="A0A2P2QF84"/>
<accession>A0A2P2QF84</accession>
<evidence type="ECO:0000256" key="1">
    <source>
        <dbReference type="SAM" id="MobiDB-lite"/>
    </source>
</evidence>
<name>A0A2P2QF84_RHIMU</name>
<feature type="compositionally biased region" description="Basic residues" evidence="1">
    <location>
        <begin position="26"/>
        <end position="42"/>
    </location>
</feature>
<sequence>MRLDRVGNKVLNDAQQTRHNLLNPKTHNRQHISKRRQRKLVF</sequence>
<dbReference type="EMBL" id="GGEC01085189">
    <property type="protein sequence ID" value="MBX65673.1"/>
    <property type="molecule type" value="Transcribed_RNA"/>
</dbReference>